<evidence type="ECO:0000256" key="3">
    <source>
        <dbReference type="ARBA" id="ARBA00022679"/>
    </source>
</evidence>
<dbReference type="CDD" id="cd01448">
    <property type="entry name" value="TST_Repeat_1"/>
    <property type="match status" value="1"/>
</dbReference>
<dbReference type="AlphaFoldDB" id="A0A7D9KX05"/>
<name>A0A7D9KX05_PARCT</name>
<dbReference type="InterPro" id="IPR001763">
    <property type="entry name" value="Rhodanese-like_dom"/>
</dbReference>
<dbReference type="CDD" id="cd01449">
    <property type="entry name" value="TST_Repeat_2"/>
    <property type="match status" value="1"/>
</dbReference>
<dbReference type="FunFam" id="3.40.250.10:FF:000001">
    <property type="entry name" value="Sulfurtransferase"/>
    <property type="match status" value="1"/>
</dbReference>
<accession>A0A7D9KX05</accession>
<dbReference type="PROSITE" id="PS00380">
    <property type="entry name" value="RHODANESE_1"/>
    <property type="match status" value="1"/>
</dbReference>
<gene>
    <name evidence="5" type="ORF">PACLA_8A074968</name>
</gene>
<evidence type="ECO:0000256" key="4">
    <source>
        <dbReference type="ARBA" id="ARBA00022737"/>
    </source>
</evidence>
<proteinExistence type="predicted"/>
<keyword evidence="2" id="KW-0963">Cytoplasm</keyword>
<evidence type="ECO:0000313" key="5">
    <source>
        <dbReference type="EMBL" id="CAB4022031.1"/>
    </source>
</evidence>
<dbReference type="GO" id="GO:0004792">
    <property type="term" value="F:thiosulfate-cyanide sulfurtransferase activity"/>
    <property type="evidence" value="ECO:0007669"/>
    <property type="project" value="InterPro"/>
</dbReference>
<comment type="subcellular location">
    <subcellularLocation>
        <location evidence="1">Cytoplasm</location>
    </subcellularLocation>
</comment>
<dbReference type="PANTHER" id="PTHR11364:SF27">
    <property type="entry name" value="SULFURTRANSFERASE"/>
    <property type="match status" value="1"/>
</dbReference>
<organism evidence="5 6">
    <name type="scientific">Paramuricea clavata</name>
    <name type="common">Red gorgonian</name>
    <name type="synonym">Violescent sea-whip</name>
    <dbReference type="NCBI Taxonomy" id="317549"/>
    <lineage>
        <taxon>Eukaryota</taxon>
        <taxon>Metazoa</taxon>
        <taxon>Cnidaria</taxon>
        <taxon>Anthozoa</taxon>
        <taxon>Octocorallia</taxon>
        <taxon>Malacalcyonacea</taxon>
        <taxon>Plexauridae</taxon>
        <taxon>Paramuricea</taxon>
    </lineage>
</organism>
<comment type="caution">
    <text evidence="5">The sequence shown here is derived from an EMBL/GenBank/DDBJ whole genome shotgun (WGS) entry which is preliminary data.</text>
</comment>
<dbReference type="Proteomes" id="UP001152795">
    <property type="component" value="Unassembled WGS sequence"/>
</dbReference>
<dbReference type="SUPFAM" id="SSF52821">
    <property type="entry name" value="Rhodanese/Cell cycle control phosphatase"/>
    <property type="match status" value="2"/>
</dbReference>
<protein>
    <submittedName>
        <fullName evidence="5">3-mercaptopyruvate sulfurtransferase</fullName>
    </submittedName>
</protein>
<evidence type="ECO:0000313" key="6">
    <source>
        <dbReference type="Proteomes" id="UP001152795"/>
    </source>
</evidence>
<dbReference type="InterPro" id="IPR045078">
    <property type="entry name" value="TST/MPST-like"/>
</dbReference>
<dbReference type="GO" id="GO:0005739">
    <property type="term" value="C:mitochondrion"/>
    <property type="evidence" value="ECO:0007669"/>
    <property type="project" value="TreeGrafter"/>
</dbReference>
<dbReference type="EMBL" id="CACRXK020011771">
    <property type="protein sequence ID" value="CAB4022031.1"/>
    <property type="molecule type" value="Genomic_DNA"/>
</dbReference>
<dbReference type="InterPro" id="IPR001307">
    <property type="entry name" value="Thiosulphate_STrfase_CS"/>
</dbReference>
<dbReference type="Gene3D" id="3.40.250.10">
    <property type="entry name" value="Rhodanese-like domain"/>
    <property type="match status" value="2"/>
</dbReference>
<dbReference type="SMART" id="SM00450">
    <property type="entry name" value="RHOD"/>
    <property type="match status" value="2"/>
</dbReference>
<keyword evidence="4" id="KW-0677">Repeat</keyword>
<keyword evidence="3" id="KW-0808">Transferase</keyword>
<dbReference type="PROSITE" id="PS00683">
    <property type="entry name" value="RHODANESE_2"/>
    <property type="match status" value="1"/>
</dbReference>
<dbReference type="FunFam" id="3.40.250.10:FF:000015">
    <property type="entry name" value="Sulfurtransferase"/>
    <property type="match status" value="1"/>
</dbReference>
<dbReference type="PANTHER" id="PTHR11364">
    <property type="entry name" value="THIOSULFATE SULFERTANSFERASE"/>
    <property type="match status" value="1"/>
</dbReference>
<dbReference type="InterPro" id="IPR036873">
    <property type="entry name" value="Rhodanese-like_dom_sf"/>
</dbReference>
<dbReference type="Pfam" id="PF00581">
    <property type="entry name" value="Rhodanese"/>
    <property type="match status" value="2"/>
</dbReference>
<dbReference type="OrthoDB" id="270167at2759"/>
<reference evidence="5" key="1">
    <citation type="submission" date="2020-04" db="EMBL/GenBank/DDBJ databases">
        <authorList>
            <person name="Alioto T."/>
            <person name="Alioto T."/>
            <person name="Gomez Garrido J."/>
        </authorList>
    </citation>
    <scope>NUCLEOTIDE SEQUENCE</scope>
    <source>
        <strain evidence="5">A484AB</strain>
    </source>
</reference>
<keyword evidence="6" id="KW-1185">Reference proteome</keyword>
<dbReference type="PROSITE" id="PS50206">
    <property type="entry name" value="RHODANESE_3"/>
    <property type="match status" value="2"/>
</dbReference>
<evidence type="ECO:0000256" key="2">
    <source>
        <dbReference type="ARBA" id="ARBA00022490"/>
    </source>
</evidence>
<sequence>MKIPSIVNVQWLAQAMLKTKPLKQLRILDGTWRLKENGSVQAQQDFLDEHIPGAVFFDIDECCDKTNVYPHMIPNEKLFAEYAKHLGITNDSHIIAYDNDEDFGVFSSPRVWWMFRCFGHEAISVLNGGFHKWLAAGLPVESGEGKPVETNQPFNAKLNPYLVRDYETMVENVKAGGLETVVDARSKQRFQGTDSEPRPGMHVGHIPFAGNVPFIELLDERREFMRDSEQLKQVFSKHNVDLDRPITTTCGSGITACLVALAAHQSGAKHVSVYDGSWAEWGRRATPDLVERN</sequence>
<evidence type="ECO:0000256" key="1">
    <source>
        <dbReference type="ARBA" id="ARBA00004496"/>
    </source>
</evidence>